<dbReference type="AlphaFoldDB" id="A0A7K3NS35"/>
<proteinExistence type="predicted"/>
<accession>A0A7K3NS35</accession>
<evidence type="ECO:0000313" key="3">
    <source>
        <dbReference type="Proteomes" id="UP000469724"/>
    </source>
</evidence>
<reference evidence="2 3" key="1">
    <citation type="submission" date="2020-02" db="EMBL/GenBank/DDBJ databases">
        <title>Comparative genomics of sulfur disproportionating microorganisms.</title>
        <authorList>
            <person name="Ward L.M."/>
            <person name="Bertran E."/>
            <person name="Johnston D.T."/>
        </authorList>
    </citation>
    <scope>NUCLEOTIDE SEQUENCE [LARGE SCALE GENOMIC DNA]</scope>
    <source>
        <strain evidence="2 3">DSM 3696</strain>
    </source>
</reference>
<dbReference type="RefSeq" id="WP_163303099.1">
    <property type="nucleotide sequence ID" value="NZ_JAAGRQ010000074.1"/>
</dbReference>
<dbReference type="Pfam" id="PF07238">
    <property type="entry name" value="PilZ"/>
    <property type="match status" value="1"/>
</dbReference>
<dbReference type="GO" id="GO:0035438">
    <property type="term" value="F:cyclic-di-GMP binding"/>
    <property type="evidence" value="ECO:0007669"/>
    <property type="project" value="InterPro"/>
</dbReference>
<evidence type="ECO:0000313" key="2">
    <source>
        <dbReference type="EMBL" id="NDY58019.1"/>
    </source>
</evidence>
<protein>
    <submittedName>
        <fullName evidence="2">PilZ domain-containing protein</fullName>
    </submittedName>
</protein>
<dbReference type="Proteomes" id="UP000469724">
    <property type="component" value="Unassembled WGS sequence"/>
</dbReference>
<comment type="caution">
    <text evidence="2">The sequence shown here is derived from an EMBL/GenBank/DDBJ whole genome shotgun (WGS) entry which is preliminary data.</text>
</comment>
<evidence type="ECO:0000259" key="1">
    <source>
        <dbReference type="Pfam" id="PF07238"/>
    </source>
</evidence>
<dbReference type="InterPro" id="IPR009875">
    <property type="entry name" value="PilZ_domain"/>
</dbReference>
<organism evidence="2 3">
    <name type="scientific">Desulfolutivibrio sulfodismutans</name>
    <dbReference type="NCBI Taxonomy" id="63561"/>
    <lineage>
        <taxon>Bacteria</taxon>
        <taxon>Pseudomonadati</taxon>
        <taxon>Thermodesulfobacteriota</taxon>
        <taxon>Desulfovibrionia</taxon>
        <taxon>Desulfovibrionales</taxon>
        <taxon>Desulfovibrionaceae</taxon>
        <taxon>Desulfolutivibrio</taxon>
    </lineage>
</organism>
<dbReference type="EMBL" id="JAAGRQ010000074">
    <property type="protein sequence ID" value="NDY58019.1"/>
    <property type="molecule type" value="Genomic_DNA"/>
</dbReference>
<name>A0A7K3NS35_9BACT</name>
<feature type="domain" description="PilZ" evidence="1">
    <location>
        <begin position="86"/>
        <end position="165"/>
    </location>
</feature>
<sequence>MYDTEKRTYLRIPTRISGHGRLLGDPSEQPVFRDAPLAGLTGPGAFDARDASIPESLYTLLSSLNAKLDLLIGMLGKDQMSSDFPVDLSVVEISGAGLRFSASAALPMDADMEVVLMLSQFPLRMAGAMGKIIRAEDCDGKTIYALDFTRIRERDLETIVQFVFQSQRDEIRGKKWD</sequence>
<keyword evidence="3" id="KW-1185">Reference proteome</keyword>
<gene>
    <name evidence="2" type="ORF">G3N56_14890</name>
</gene>